<feature type="coiled-coil region" evidence="1">
    <location>
        <begin position="121"/>
        <end position="155"/>
    </location>
</feature>
<evidence type="ECO:0000256" key="1">
    <source>
        <dbReference type="SAM" id="Coils"/>
    </source>
</evidence>
<evidence type="ECO:0000313" key="4">
    <source>
        <dbReference type="Proteomes" id="UP000261540"/>
    </source>
</evidence>
<keyword evidence="1" id="KW-0175">Coiled coil</keyword>
<dbReference type="RefSeq" id="XP_023664336.1">
    <property type="nucleotide sequence ID" value="XM_023808568.2"/>
</dbReference>
<sequence>MDLSRCVKCNMKFSSLPLLEKHIEKFCIGESTRKVDQTENSADMVQRLRDYRRRRQERKEQQEREKLFDLGDLQVKLQAQATDLADTMKPNSEPTDTGMLRDSRSKALQTREREARARELAELHGKRAVDLENENRQLEARRRDIDLRMQELAAQTRSTSHVERMLSELQVQEQRNTILLEALMEQLQQVQMGSVRDKPQSRQSESHLFSAKTKEKDSVRFHSYKVAHGDGTLSSEISALQLSYLQSGGSDHLILVQLQDLLKEALEVEWHQEMQTHARPYYMDRSKRARHTAKLQLNRDLIATELQNQRLEEEIKRSQRKRWRDSRLISMTGCNETCLWVLATSCGPYSPHEVMHMTLDCTEGQPTEQKMKAMQTDIDLLKQEIEINHMRRRMRAYARPLHHSPLPPLDDVRSGSPALGRNFMDVSDGLESVPYDPIAGFVVFYDFLLGLCPSFRVCRLVAKLNDRDQEFGASSPLPVVYCEPASLSPHAPQHSRGNLATLAAKQALPRVFPSLGVSLILELQASEGCDLYGQQVTGLLSRGWVKVDVFDAQNHLISGKWKVPVRVLPIRPSVTTVELNAVPQLDNTELYLRIVNSRDTEVQNSAPISHSNWRLYKYPLPVTGGTWRAARDSLRSSQFSCGQPRFPACTQTLNPLTPPGPAEELE</sequence>
<feature type="region of interest" description="Disordered" evidence="2">
    <location>
        <begin position="191"/>
        <end position="214"/>
    </location>
</feature>
<proteinExistence type="predicted"/>
<reference evidence="3" key="2">
    <citation type="submission" date="2025-09" db="UniProtKB">
        <authorList>
            <consortium name="Ensembl"/>
        </authorList>
    </citation>
    <scope>IDENTIFICATION</scope>
</reference>
<dbReference type="InterPro" id="IPR038800">
    <property type="entry name" value="CCDC17"/>
</dbReference>
<dbReference type="GeneTree" id="ENSGT00940000167241"/>
<dbReference type="OrthoDB" id="289416at2759"/>
<accession>A0A3B3QKP5</accession>
<organism evidence="3 4">
    <name type="scientific">Paramormyrops kingsleyae</name>
    <dbReference type="NCBI Taxonomy" id="1676925"/>
    <lineage>
        <taxon>Eukaryota</taxon>
        <taxon>Metazoa</taxon>
        <taxon>Chordata</taxon>
        <taxon>Craniata</taxon>
        <taxon>Vertebrata</taxon>
        <taxon>Euteleostomi</taxon>
        <taxon>Actinopterygii</taxon>
        <taxon>Neopterygii</taxon>
        <taxon>Teleostei</taxon>
        <taxon>Osteoglossocephala</taxon>
        <taxon>Osteoglossomorpha</taxon>
        <taxon>Osteoglossiformes</taxon>
        <taxon>Mormyridae</taxon>
        <taxon>Paramormyrops</taxon>
    </lineage>
</organism>
<dbReference type="PANTHER" id="PTHR33820">
    <property type="entry name" value="COILED-COIL DOMAIN-CONTAINING PROTEIN 17"/>
    <property type="match status" value="1"/>
</dbReference>
<dbReference type="GeneID" id="111842195"/>
<dbReference type="KEGG" id="pki:111842195"/>
<protein>
    <submittedName>
        <fullName evidence="3">Coiled-coil domain containing 17</fullName>
    </submittedName>
</protein>
<dbReference type="PANTHER" id="PTHR33820:SF5">
    <property type="entry name" value="COILED-COIL DOMAIN-CONTAINING PROTEIN 17-LIKE"/>
    <property type="match status" value="1"/>
</dbReference>
<evidence type="ECO:0000313" key="3">
    <source>
        <dbReference type="Ensembl" id="ENSPKIP00000006424.1"/>
    </source>
</evidence>
<dbReference type="Proteomes" id="UP000261540">
    <property type="component" value="Unplaced"/>
</dbReference>
<reference evidence="3" key="1">
    <citation type="submission" date="2025-08" db="UniProtKB">
        <authorList>
            <consortium name="Ensembl"/>
        </authorList>
    </citation>
    <scope>IDENTIFICATION</scope>
</reference>
<feature type="coiled-coil region" evidence="1">
    <location>
        <begin position="294"/>
        <end position="321"/>
    </location>
</feature>
<dbReference type="AlphaFoldDB" id="A0A3B3QKP5"/>
<name>A0A3B3QKP5_9TELE</name>
<dbReference type="STRING" id="1676925.ENSPKIP00000006424"/>
<keyword evidence="4" id="KW-1185">Reference proteome</keyword>
<evidence type="ECO:0000256" key="2">
    <source>
        <dbReference type="SAM" id="MobiDB-lite"/>
    </source>
</evidence>
<dbReference type="Ensembl" id="ENSPKIT00000030450.1">
    <property type="protein sequence ID" value="ENSPKIP00000006424.1"/>
    <property type="gene ID" value="ENSPKIG00000022711.1"/>
</dbReference>